<reference evidence="1 2" key="1">
    <citation type="submission" date="2021-06" db="EMBL/GenBank/DDBJ databases">
        <title>Caerostris extrusa draft genome.</title>
        <authorList>
            <person name="Kono N."/>
            <person name="Arakawa K."/>
        </authorList>
    </citation>
    <scope>NUCLEOTIDE SEQUENCE [LARGE SCALE GENOMIC DNA]</scope>
</reference>
<evidence type="ECO:0008006" key="3">
    <source>
        <dbReference type="Google" id="ProtNLM"/>
    </source>
</evidence>
<organism evidence="1 2">
    <name type="scientific">Caerostris extrusa</name>
    <name type="common">Bark spider</name>
    <name type="synonym">Caerostris bankana</name>
    <dbReference type="NCBI Taxonomy" id="172846"/>
    <lineage>
        <taxon>Eukaryota</taxon>
        <taxon>Metazoa</taxon>
        <taxon>Ecdysozoa</taxon>
        <taxon>Arthropoda</taxon>
        <taxon>Chelicerata</taxon>
        <taxon>Arachnida</taxon>
        <taxon>Araneae</taxon>
        <taxon>Araneomorphae</taxon>
        <taxon>Entelegynae</taxon>
        <taxon>Araneoidea</taxon>
        <taxon>Araneidae</taxon>
        <taxon>Caerostris</taxon>
    </lineage>
</organism>
<accession>A0AAV4QJD2</accession>
<gene>
    <name evidence="1" type="ORF">CEXT_761821</name>
</gene>
<dbReference type="AlphaFoldDB" id="A0AAV4QJD2"/>
<comment type="caution">
    <text evidence="1">The sequence shown here is derived from an EMBL/GenBank/DDBJ whole genome shotgun (WGS) entry which is preliminary data.</text>
</comment>
<protein>
    <recommendedName>
        <fullName evidence="3">Reverse transcriptase domain-containing protein</fullName>
    </recommendedName>
</protein>
<evidence type="ECO:0000313" key="1">
    <source>
        <dbReference type="EMBL" id="GIY08451.1"/>
    </source>
</evidence>
<evidence type="ECO:0000313" key="2">
    <source>
        <dbReference type="Proteomes" id="UP001054945"/>
    </source>
</evidence>
<dbReference type="Proteomes" id="UP001054945">
    <property type="component" value="Unassembled WGS sequence"/>
</dbReference>
<proteinExistence type="predicted"/>
<name>A0AAV4QJD2_CAEEX</name>
<dbReference type="EMBL" id="BPLR01006249">
    <property type="protein sequence ID" value="GIY08451.1"/>
    <property type="molecule type" value="Genomic_DNA"/>
</dbReference>
<sequence>MRFGHVIAYPLDGQLDSSLAFRTTGFSNRQFTVSINNTDSSTKPVLAGIPQTSVIAPHLFNLYTTVSKKLPQLDLRNPKTQNDREIVSTGSEHSSPKVVPLLTHSKTRILRHPVDSFPSPFFPRLSGTSTDAPSPPLNCFGF</sequence>
<keyword evidence="2" id="KW-1185">Reference proteome</keyword>